<keyword evidence="4 5" id="KW-0472">Membrane</keyword>
<gene>
    <name evidence="7" type="ORF">QQ91_0002250</name>
</gene>
<evidence type="ECO:0000256" key="4">
    <source>
        <dbReference type="ARBA" id="ARBA00023136"/>
    </source>
</evidence>
<reference evidence="7 8" key="1">
    <citation type="journal article" date="2015" name="Genome Announc.">
        <title>Draft Genome Sequence of Filamentous Marine Cyanobacterium Lyngbya confervoides Strain BDU141951.</title>
        <authorList>
            <person name="Chandrababunaidu M.M."/>
            <person name="Sen D."/>
            <person name="Tripathy S."/>
        </authorList>
    </citation>
    <scope>NUCLEOTIDE SEQUENCE [LARGE SCALE GENOMIC DNA]</scope>
    <source>
        <strain evidence="7 8">BDU141951</strain>
    </source>
</reference>
<evidence type="ECO:0000313" key="8">
    <source>
        <dbReference type="Proteomes" id="UP000031561"/>
    </source>
</evidence>
<dbReference type="PANTHER" id="PTHR34457">
    <property type="entry name" value="EMBRYO DEFECTIVE 2410"/>
    <property type="match status" value="1"/>
</dbReference>
<dbReference type="PANTHER" id="PTHR34457:SF3">
    <property type="entry name" value="PROTEIN TIC236, CHLOROPLASTIC"/>
    <property type="match status" value="1"/>
</dbReference>
<dbReference type="GO" id="GO:0016020">
    <property type="term" value="C:membrane"/>
    <property type="evidence" value="ECO:0007669"/>
    <property type="project" value="UniProtKB-SubCell"/>
</dbReference>
<comment type="subcellular location">
    <subcellularLocation>
        <location evidence="1">Membrane</location>
        <topology evidence="1">Single-pass membrane protein</topology>
    </subcellularLocation>
</comment>
<feature type="transmembrane region" description="Helical" evidence="5">
    <location>
        <begin position="23"/>
        <end position="43"/>
    </location>
</feature>
<dbReference type="Pfam" id="PF04357">
    <property type="entry name" value="TamB"/>
    <property type="match status" value="1"/>
</dbReference>
<keyword evidence="3 5" id="KW-1133">Transmembrane helix</keyword>
<organism evidence="7 8">
    <name type="scientific">Lyngbya confervoides BDU141951</name>
    <dbReference type="NCBI Taxonomy" id="1574623"/>
    <lineage>
        <taxon>Bacteria</taxon>
        <taxon>Bacillati</taxon>
        <taxon>Cyanobacteriota</taxon>
        <taxon>Cyanophyceae</taxon>
        <taxon>Oscillatoriophycideae</taxon>
        <taxon>Oscillatoriales</taxon>
        <taxon>Microcoleaceae</taxon>
        <taxon>Lyngbya</taxon>
    </lineage>
</organism>
<accession>A0ABD4SZF9</accession>
<comment type="caution">
    <text evidence="7">The sequence shown here is derived from an EMBL/GenBank/DDBJ whole genome shotgun (WGS) entry which is preliminary data.</text>
</comment>
<dbReference type="EMBL" id="JTHE03000015">
    <property type="protein sequence ID" value="MCM1981653.1"/>
    <property type="molecule type" value="Genomic_DNA"/>
</dbReference>
<proteinExistence type="predicted"/>
<evidence type="ECO:0000313" key="7">
    <source>
        <dbReference type="EMBL" id="MCM1981653.1"/>
    </source>
</evidence>
<protein>
    <submittedName>
        <fullName evidence="7">Translocation/assembly module TamB domain-containing protein</fullName>
    </submittedName>
</protein>
<dbReference type="InterPro" id="IPR007452">
    <property type="entry name" value="TamB_C"/>
</dbReference>
<evidence type="ECO:0000256" key="2">
    <source>
        <dbReference type="ARBA" id="ARBA00022692"/>
    </source>
</evidence>
<keyword evidence="8" id="KW-1185">Reference proteome</keyword>
<evidence type="ECO:0000256" key="1">
    <source>
        <dbReference type="ARBA" id="ARBA00004167"/>
    </source>
</evidence>
<feature type="domain" description="Translocation and assembly module TamB C-terminal" evidence="6">
    <location>
        <begin position="1348"/>
        <end position="1722"/>
    </location>
</feature>
<evidence type="ECO:0000256" key="3">
    <source>
        <dbReference type="ARBA" id="ARBA00022989"/>
    </source>
</evidence>
<name>A0ABD4SZF9_9CYAN</name>
<dbReference type="Proteomes" id="UP000031561">
    <property type="component" value="Unassembled WGS sequence"/>
</dbReference>
<keyword evidence="2 5" id="KW-0812">Transmembrane</keyword>
<sequence length="1722" mass="184634">MSNSETNGPASGQRSRRFFSKSVLATAGTLGAAALAGGGWFALKFVQEDLAPTISSSLSESLNRPVQLGDLQGMSLTGLEFGRSEIPPHPYPEGRSGIDSDSVTVEAVRVRFDLWKTLLTRTLNLDVTLVEPQVYVNQTENGLWLETQISPPEEEGWLKTQLDRIQVDRAAVTLEPFGGSALQLENLNGAITLRDDNQKVNFNLTSALNSGGQGQVQGQWLQPSQTLTLKAKTKDVAVVPLLGFVPDLPLTVRSGQVSGDFDLKYQPQEPLRLKAKGQIDQANVQIQDPQIQLAAETVDADLQITYRPNALPILAGTAQIKDASAGVPEDLILQTGRSRLQRVDQVNGMVKFLPDTQRMQFDLKAKLPQGGVLNGEGVASLDLEETNLLLRAQGVPAPLLDRAYALPINVRDGRVNANLLIKLREEDQPYLKGWAQLQNVDAAVTQMPRPFFDATGFIQVEGLTANLNQVRARYGQIPLVARGTIDPDRGYDLAVRVPPTEINQALRTLQVESLPFPLAGQIEVPNLRVGGRIADPVLTGTVQNQGRTQIDRVPFQAVSADFRLVLPNLQVQNIQARPLGGGTIAGNAAYRITPEGRINALLRARDLPGDAIAQRYGASADLRVGPVAAQIRIAGRPTNPLTTVNFQAPQALYATRGQVLVQGGEAQLRNVISQVAQGEVVTNGLIRDLQLAAQVEPRGLVLSTFSPDLRGLLNGSVEVRAPLTDFSARTLRAEGRLNFSEGISLIEAPIDSRIAWNGQQIIVRNASAPGFRARGVLGADVENLQITTLDLGLSLEDFSLSRLAALGPTAVELGGTADLNGQLSGTLTSPRLRASLAVDNLAVAQVPFEDQMRGSLTYQPTGVDLTLAGNRDRIQVALAEDFLPNRFWVKRDDAIAQGDRRGDTLVASVEQFPLQLFNLRPAADFGFGPVGGLAFAEVTANLNTLATAGSFTIQQPSLGTLVGDRASGQFQYRQGLARIMGAELQKRDSTYRLSADLRIDEDPDVRGTLAIDQGQVADLVYIAQGFGSYGSALGTAQDLQIQPVGDPDAPLLMQLQRLAEVQEILAEAEDRDQQAPPSLAELTGILEGQIAFSGSAETGVAGSFDLLGSDFRWGQYSLDNAVAKGRVANGGVEFEPLRLASGDRIAQYTGSLGIIEQSGRLVLSQVPIDPLNQLLDLPVTVTGNLNGVAVVGGNLLDPTLSGELSLAQGQVSQMAINQAEATFNYEQARLLVEGLARLDNPEPVRLKADIPYALPFAASFPSSDQIAVDISVKDEGLGLVSLFTDQVNWVDGDGSLDIQVRGTLDQPLLNGAIALQNTTLTTPNIEDPITAVKGTIRFDQSLVRIARLEGRHDQGTVWVSGTLPISGSAPDTALRVSLEDLDLKLKNLYDGEVEGTLLVTGSVLEPNLGGSVRVQNGKVVLSEVASMDNGNGENGVSPADPGRPIAFDQLQVTLGDRVRISQPPVLSFVAAGDLVVNGDLSDPQPEGTIFFQNGTINLFTSRFRTDPRRQNVAIFDPRYGVDPYLNLGMRSTVFEVVQGRTSKLSDFETVPASSLGSVESVRVYAEVDGRASELQTNFQDVVQITSDPPRSEGEIIALLGGGISDEVQSGQVETAALNVASSALLGNVQDLLAGVLGNRATVNAFPVLLPNKDNDRSVLAFGAEISYDVTDRLSVSALQILTGIEQPTLFNLKYNLTDQLRARTSISSDGEGVGLLEYRMRF</sequence>
<evidence type="ECO:0000259" key="6">
    <source>
        <dbReference type="Pfam" id="PF04357"/>
    </source>
</evidence>
<dbReference type="RefSeq" id="WP_166279488.1">
    <property type="nucleotide sequence ID" value="NZ_JTHE03000015.1"/>
</dbReference>
<evidence type="ECO:0000256" key="5">
    <source>
        <dbReference type="SAM" id="Phobius"/>
    </source>
</evidence>
<dbReference type="InterPro" id="IPR053022">
    <property type="entry name" value="Chloroplast_translocon_comp"/>
</dbReference>